<comment type="caution">
    <text evidence="1">The sequence shown here is derived from an EMBL/GenBank/DDBJ whole genome shotgun (WGS) entry which is preliminary data.</text>
</comment>
<reference evidence="1 2" key="2">
    <citation type="journal article" date="2014" name="PLoS ONE">
        <title>Evolution of mitochondria reconstructed from the energy metabolism of living bacteria.</title>
        <authorList>
            <person name="Degli Esposti M."/>
            <person name="Chouaia B."/>
            <person name="Comandatore F."/>
            <person name="Crotti E."/>
            <person name="Sassera D."/>
            <person name="Lievens P.M."/>
            <person name="Daffonchio D."/>
            <person name="Bandi C."/>
        </authorList>
    </citation>
    <scope>NUCLEOTIDE SEQUENCE [LARGE SCALE GENOMIC DNA]</scope>
    <source>
        <strain evidence="1 2">SF2.1</strain>
    </source>
</reference>
<evidence type="ECO:0000313" key="2">
    <source>
        <dbReference type="Proteomes" id="UP000027583"/>
    </source>
</evidence>
<reference evidence="1 2" key="1">
    <citation type="journal article" date="2014" name="Genome Biol. Evol.">
        <title>Acetic acid bacteria genomes reveal functional traits for adaptation to life in insect guts.</title>
        <authorList>
            <person name="Chouaia B."/>
            <person name="Gaiarsa S."/>
            <person name="Crotti E."/>
            <person name="Comandatore F."/>
            <person name="Degli Esposti M."/>
            <person name="Ricci I."/>
            <person name="Alma A."/>
            <person name="Favia G."/>
            <person name="Bandi C."/>
            <person name="Daffonchio D."/>
        </authorList>
    </citation>
    <scope>NUCLEOTIDE SEQUENCE [LARGE SCALE GENOMIC DNA]</scope>
    <source>
        <strain evidence="1 2">SF2.1</strain>
    </source>
</reference>
<proteinExistence type="predicted"/>
<dbReference type="AlphaFoldDB" id="A0A060QDP9"/>
<gene>
    <name evidence="1" type="ORF">ASAP_1010</name>
</gene>
<name>A0A060QDP9_9PROT</name>
<dbReference type="EMBL" id="CBLX010000008">
    <property type="protein sequence ID" value="CDG39055.1"/>
    <property type="molecule type" value="Genomic_DNA"/>
</dbReference>
<dbReference type="Proteomes" id="UP000027583">
    <property type="component" value="Unassembled WGS sequence"/>
</dbReference>
<accession>A0A060QDP9</accession>
<sequence length="40" mass="4480">MSKWKEGIVSSERGAVCMSGTDWSFTQRIHVVIHAVQCSK</sequence>
<evidence type="ECO:0000313" key="1">
    <source>
        <dbReference type="EMBL" id="CDG39055.1"/>
    </source>
</evidence>
<organism evidence="1 2">
    <name type="scientific">Asaia bogorensis</name>
    <dbReference type="NCBI Taxonomy" id="91915"/>
    <lineage>
        <taxon>Bacteria</taxon>
        <taxon>Pseudomonadati</taxon>
        <taxon>Pseudomonadota</taxon>
        <taxon>Alphaproteobacteria</taxon>
        <taxon>Acetobacterales</taxon>
        <taxon>Acetobacteraceae</taxon>
        <taxon>Asaia</taxon>
    </lineage>
</organism>
<protein>
    <submittedName>
        <fullName evidence="1">Uncharacterized protein</fullName>
    </submittedName>
</protein>